<evidence type="ECO:0000256" key="3">
    <source>
        <dbReference type="ARBA" id="ARBA00004964"/>
    </source>
</evidence>
<proteinExistence type="inferred from homology"/>
<evidence type="ECO:0000259" key="12">
    <source>
        <dbReference type="SMART" id="SM00642"/>
    </source>
</evidence>
<evidence type="ECO:0000256" key="1">
    <source>
        <dbReference type="ARBA" id="ARBA00000826"/>
    </source>
</evidence>
<dbReference type="PIRSF" id="PIRSF000463">
    <property type="entry name" value="GlgB"/>
    <property type="match status" value="1"/>
</dbReference>
<comment type="pathway">
    <text evidence="3 10">Glycan biosynthesis; glycogen biosynthesis.</text>
</comment>
<comment type="similarity">
    <text evidence="4 10">Belongs to the glycosyl hydrolase 13 family. GlgB subfamily.</text>
</comment>
<comment type="subunit">
    <text evidence="10">Monomer.</text>
</comment>
<organism evidence="13 14">
    <name type="scientific">Noviherbaspirillum autotrophicum</name>
    <dbReference type="NCBI Taxonomy" id="709839"/>
    <lineage>
        <taxon>Bacteria</taxon>
        <taxon>Pseudomonadati</taxon>
        <taxon>Pseudomonadota</taxon>
        <taxon>Betaproteobacteria</taxon>
        <taxon>Burkholderiales</taxon>
        <taxon>Oxalobacteraceae</taxon>
        <taxon>Noviherbaspirillum</taxon>
    </lineage>
</organism>
<dbReference type="InterPro" id="IPR017853">
    <property type="entry name" value="GH"/>
</dbReference>
<dbReference type="InterPro" id="IPR004193">
    <property type="entry name" value="Glyco_hydro_13_N"/>
</dbReference>
<dbReference type="SUPFAM" id="SSF81296">
    <property type="entry name" value="E set domains"/>
    <property type="match status" value="2"/>
</dbReference>
<keyword evidence="5 10" id="KW-0321">Glycogen metabolism</keyword>
<dbReference type="Proteomes" id="UP000031572">
    <property type="component" value="Unassembled WGS sequence"/>
</dbReference>
<dbReference type="CDD" id="cd02855">
    <property type="entry name" value="E_set_GBE_prok_N"/>
    <property type="match status" value="1"/>
</dbReference>
<dbReference type="GO" id="GO:0004553">
    <property type="term" value="F:hydrolase activity, hydrolyzing O-glycosyl compounds"/>
    <property type="evidence" value="ECO:0007669"/>
    <property type="project" value="InterPro"/>
</dbReference>
<keyword evidence="14" id="KW-1185">Reference proteome</keyword>
<dbReference type="Gene3D" id="2.60.40.1180">
    <property type="entry name" value="Golgi alpha-mannosidase II"/>
    <property type="match status" value="1"/>
</dbReference>
<evidence type="ECO:0000256" key="4">
    <source>
        <dbReference type="ARBA" id="ARBA00009000"/>
    </source>
</evidence>
<dbReference type="FunFam" id="3.20.20.80:FF:000003">
    <property type="entry name" value="1,4-alpha-glucan branching enzyme GlgB"/>
    <property type="match status" value="1"/>
</dbReference>
<dbReference type="Pfam" id="PF22019">
    <property type="entry name" value="GlgB_N"/>
    <property type="match status" value="1"/>
</dbReference>
<keyword evidence="6 10" id="KW-0328">Glycosyltransferase</keyword>
<reference evidence="13 14" key="1">
    <citation type="submission" date="2014-12" db="EMBL/GenBank/DDBJ databases">
        <title>Denitrispirillum autotrophicum gen. nov., sp. nov., Denitrifying, Facultatively Autotrophic Bacteria Isolated from Rice Paddy Soil.</title>
        <authorList>
            <person name="Ishii S."/>
            <person name="Ashida N."/>
            <person name="Ohno H."/>
            <person name="Otsuka S."/>
            <person name="Yokota A."/>
            <person name="Senoo K."/>
        </authorList>
    </citation>
    <scope>NUCLEOTIDE SEQUENCE [LARGE SCALE GENOMIC DNA]</scope>
    <source>
        <strain evidence="13 14">TSA66</strain>
    </source>
</reference>
<sequence length="757" mass="84261">MTELTDDAVAQLTGIDQRTIDAVLHGRLADPFALFGPHRMEDNIVVRTFQPGALAVDVVERLPGNDTGSRLLESLYNVNQSGLFVSGAPLLAPGQDYLLRVTWPTAAGGEHMQYMEDPYRFGLLLGELDMHLLREGTHRELGNCLGANPMTIDGVAGTRFAVWAPNARRVSVVGDFNQWDGRRHPMRLRLEAGVWELFIPRLKSGARYQYEIVGVDGNVLPLKADPVARATEPPPSTVSVVASDLPFRWSDGDWMASRAARHHAAAPLSIYEVHAGSWLRILEEDSRSLNWHELGDRLIPYALGMGFTHIEFLPIMEHPFGGSWGYQPLGLFAPTARFGPPAGFASFVDRCHAAGLGVILDWVPAHFPTDAHGLVRFDGTALYEHQDPREGFHQDWNTLIYNLGRNEVCSFLIASALEWLERYHVDGLRVDAVASMLYRDYSRKHGEWVPNVYGGRENLEAVAFLRNLNQVIGERCPGAMMIAEESTAWPGVSSPVVEGGLGFTHKWNMGWMHDTLRYMAYDPLYRQYHHHDMTFGLIYAFSEKFVLPISHDEVVHGKGSLLNKMPGADNWQRLANLRSYLGFMWAHPGKKLLFMGCEIAQQTEWNHDASPDWSLLDNPAHRGVQRLVRDLNRIYAAEPALHRKDASPEGFAWVIGDDNHNSVFAFLRKGDAGDAPVVVVLNMTPVPREGYRIGVPTGGEWREVMNTDAAAYGGAGMGNGEAIRADAHPAHGMEQSLQLRLPPLAVLILKPAQYPAH</sequence>
<dbReference type="InterPro" id="IPR044143">
    <property type="entry name" value="GlgB_N_E_set_prok"/>
</dbReference>
<evidence type="ECO:0000256" key="8">
    <source>
        <dbReference type="ARBA" id="ARBA00023056"/>
    </source>
</evidence>
<feature type="active site" description="Nucleophile" evidence="10 11">
    <location>
        <position position="431"/>
    </location>
</feature>
<dbReference type="PANTHER" id="PTHR43651:SF3">
    <property type="entry name" value="1,4-ALPHA-GLUCAN-BRANCHING ENZYME"/>
    <property type="match status" value="1"/>
</dbReference>
<dbReference type="AlphaFoldDB" id="A0A0C2BLK6"/>
<evidence type="ECO:0000313" key="14">
    <source>
        <dbReference type="Proteomes" id="UP000031572"/>
    </source>
</evidence>
<dbReference type="InterPro" id="IPR006407">
    <property type="entry name" value="GlgB"/>
</dbReference>
<name>A0A0C2BLK6_9BURK</name>
<dbReference type="CDD" id="cd11322">
    <property type="entry name" value="AmyAc_Glg_BE"/>
    <property type="match status" value="1"/>
</dbReference>
<evidence type="ECO:0000256" key="11">
    <source>
        <dbReference type="PIRSR" id="PIRSR000463-1"/>
    </source>
</evidence>
<evidence type="ECO:0000313" key="13">
    <source>
        <dbReference type="EMBL" id="KIF80869.1"/>
    </source>
</evidence>
<dbReference type="InterPro" id="IPR006048">
    <property type="entry name" value="A-amylase/branching_C"/>
</dbReference>
<evidence type="ECO:0000256" key="7">
    <source>
        <dbReference type="ARBA" id="ARBA00022679"/>
    </source>
</evidence>
<dbReference type="GO" id="GO:0043169">
    <property type="term" value="F:cation binding"/>
    <property type="evidence" value="ECO:0007669"/>
    <property type="project" value="InterPro"/>
</dbReference>
<dbReference type="InterPro" id="IPR054169">
    <property type="entry name" value="GlgB_N"/>
</dbReference>
<gene>
    <name evidence="10" type="primary">glgB</name>
    <name evidence="13" type="ORF">TSA66_08590</name>
</gene>
<evidence type="ECO:0000256" key="2">
    <source>
        <dbReference type="ARBA" id="ARBA00002953"/>
    </source>
</evidence>
<dbReference type="EC" id="2.4.1.18" evidence="10"/>
<dbReference type="InterPro" id="IPR013783">
    <property type="entry name" value="Ig-like_fold"/>
</dbReference>
<dbReference type="FunFam" id="2.60.40.10:FF:000169">
    <property type="entry name" value="1,4-alpha-glucan branching enzyme GlgB"/>
    <property type="match status" value="1"/>
</dbReference>
<dbReference type="STRING" id="709839.TSA66_08590"/>
<dbReference type="InterPro" id="IPR006047">
    <property type="entry name" value="GH13_cat_dom"/>
</dbReference>
<dbReference type="GO" id="GO:0005829">
    <property type="term" value="C:cytosol"/>
    <property type="evidence" value="ECO:0007669"/>
    <property type="project" value="TreeGrafter"/>
</dbReference>
<dbReference type="Pfam" id="PF02922">
    <property type="entry name" value="CBM_48"/>
    <property type="match status" value="1"/>
</dbReference>
<dbReference type="Gene3D" id="3.20.20.80">
    <property type="entry name" value="Glycosidases"/>
    <property type="match status" value="1"/>
</dbReference>
<keyword evidence="9 10" id="KW-0119">Carbohydrate metabolism</keyword>
<feature type="domain" description="Glycosyl hydrolase family 13 catalytic" evidence="12">
    <location>
        <begin position="284"/>
        <end position="633"/>
    </location>
</feature>
<dbReference type="InterPro" id="IPR013780">
    <property type="entry name" value="Glyco_hydro_b"/>
</dbReference>
<feature type="active site" description="Proton donor" evidence="10 11">
    <location>
        <position position="484"/>
    </location>
</feature>
<dbReference type="GO" id="GO:0005978">
    <property type="term" value="P:glycogen biosynthetic process"/>
    <property type="evidence" value="ECO:0007669"/>
    <property type="project" value="UniProtKB-UniRule"/>
</dbReference>
<evidence type="ECO:0000256" key="5">
    <source>
        <dbReference type="ARBA" id="ARBA00022600"/>
    </source>
</evidence>
<dbReference type="SMART" id="SM00642">
    <property type="entry name" value="Aamy"/>
    <property type="match status" value="1"/>
</dbReference>
<evidence type="ECO:0000256" key="6">
    <source>
        <dbReference type="ARBA" id="ARBA00022676"/>
    </source>
</evidence>
<dbReference type="HAMAP" id="MF_00685">
    <property type="entry name" value="GlgB"/>
    <property type="match status" value="1"/>
</dbReference>
<dbReference type="NCBIfam" id="TIGR01515">
    <property type="entry name" value="branching_enzym"/>
    <property type="match status" value="1"/>
</dbReference>
<comment type="catalytic activity">
    <reaction evidence="1 10">
        <text>Transfers a segment of a (1-&gt;4)-alpha-D-glucan chain to a primary hydroxy group in a similar glucan chain.</text>
        <dbReference type="EC" id="2.4.1.18"/>
    </reaction>
</comment>
<dbReference type="Gene3D" id="2.60.40.10">
    <property type="entry name" value="Immunoglobulins"/>
    <property type="match status" value="1"/>
</dbReference>
<dbReference type="SUPFAM" id="SSF51445">
    <property type="entry name" value="(Trans)glycosidases"/>
    <property type="match status" value="1"/>
</dbReference>
<dbReference type="RefSeq" id="WP_040039692.1">
    <property type="nucleotide sequence ID" value="NZ_JWJG01000028.1"/>
</dbReference>
<keyword evidence="7 10" id="KW-0808">Transferase</keyword>
<accession>A0A0C2BLK6</accession>
<evidence type="ECO:0000256" key="9">
    <source>
        <dbReference type="ARBA" id="ARBA00023277"/>
    </source>
</evidence>
<dbReference type="GO" id="GO:0003844">
    <property type="term" value="F:1,4-alpha-glucan branching enzyme activity"/>
    <property type="evidence" value="ECO:0007669"/>
    <property type="project" value="UniProtKB-UniRule"/>
</dbReference>
<dbReference type="PANTHER" id="PTHR43651">
    <property type="entry name" value="1,4-ALPHA-GLUCAN-BRANCHING ENZYME"/>
    <property type="match status" value="1"/>
</dbReference>
<dbReference type="UniPathway" id="UPA00164"/>
<dbReference type="InterPro" id="IPR037439">
    <property type="entry name" value="Branching_enzy"/>
</dbReference>
<evidence type="ECO:0000256" key="10">
    <source>
        <dbReference type="HAMAP-Rule" id="MF_00685"/>
    </source>
</evidence>
<dbReference type="Pfam" id="PF02806">
    <property type="entry name" value="Alpha-amylase_C"/>
    <property type="match status" value="1"/>
</dbReference>
<dbReference type="NCBIfam" id="NF003811">
    <property type="entry name" value="PRK05402.1"/>
    <property type="match status" value="1"/>
</dbReference>
<keyword evidence="8 10" id="KW-0320">Glycogen biosynthesis</keyword>
<dbReference type="SUPFAM" id="SSF51011">
    <property type="entry name" value="Glycosyl hydrolase domain"/>
    <property type="match status" value="1"/>
</dbReference>
<dbReference type="NCBIfam" id="NF008967">
    <property type="entry name" value="PRK12313.1"/>
    <property type="match status" value="1"/>
</dbReference>
<dbReference type="EMBL" id="JWJG01000028">
    <property type="protein sequence ID" value="KIF80869.1"/>
    <property type="molecule type" value="Genomic_DNA"/>
</dbReference>
<comment type="function">
    <text evidence="2 10">Catalyzes the formation of the alpha-1,6-glucosidic linkages in glycogen by scission of a 1,4-alpha-linked oligosaccharide from growing alpha-1,4-glucan chains and the subsequent attachment of the oligosaccharide to the alpha-1,6 position.</text>
</comment>
<dbReference type="InterPro" id="IPR014756">
    <property type="entry name" value="Ig_E-set"/>
</dbReference>
<dbReference type="FunFam" id="2.60.40.1180:FF:000002">
    <property type="entry name" value="1,4-alpha-glucan branching enzyme GlgB"/>
    <property type="match status" value="1"/>
</dbReference>
<comment type="caution">
    <text evidence="13">The sequence shown here is derived from an EMBL/GenBank/DDBJ whole genome shotgun (WGS) entry which is preliminary data.</text>
</comment>
<protein>
    <recommendedName>
        <fullName evidence="10">1,4-alpha-glucan branching enzyme GlgB</fullName>
        <ecNumber evidence="10">2.4.1.18</ecNumber>
    </recommendedName>
    <alternativeName>
        <fullName evidence="10">1,4-alpha-D-glucan:1,4-alpha-D-glucan 6-glucosyl-transferase</fullName>
    </alternativeName>
    <alternativeName>
        <fullName evidence="10">Alpha-(1-&gt;4)-glucan branching enzyme</fullName>
    </alternativeName>
    <alternativeName>
        <fullName evidence="10">Glycogen branching enzyme</fullName>
        <shortName evidence="10">BE</shortName>
    </alternativeName>
</protein>